<protein>
    <submittedName>
        <fullName evidence="1">Uncharacterized protein</fullName>
    </submittedName>
</protein>
<organism evidence="1 2">
    <name type="scientific">Triparma retinervis</name>
    <dbReference type="NCBI Taxonomy" id="2557542"/>
    <lineage>
        <taxon>Eukaryota</taxon>
        <taxon>Sar</taxon>
        <taxon>Stramenopiles</taxon>
        <taxon>Ochrophyta</taxon>
        <taxon>Bolidophyceae</taxon>
        <taxon>Parmales</taxon>
        <taxon>Triparmaceae</taxon>
        <taxon>Triparma</taxon>
    </lineage>
</organism>
<accession>A0A9W7A5K3</accession>
<reference evidence="1" key="1">
    <citation type="submission" date="2022-07" db="EMBL/GenBank/DDBJ databases">
        <title>Genome analysis of Parmales, a sister group of diatoms, reveals the evolutionary specialization of diatoms from phago-mixotrophs to photoautotrophs.</title>
        <authorList>
            <person name="Ban H."/>
            <person name="Sato S."/>
            <person name="Yoshikawa S."/>
            <person name="Kazumasa Y."/>
            <person name="Nakamura Y."/>
            <person name="Ichinomiya M."/>
            <person name="Saitoh K."/>
            <person name="Sato N."/>
            <person name="Blanc-Mathieu R."/>
            <person name="Endo H."/>
            <person name="Kuwata A."/>
            <person name="Ogata H."/>
        </authorList>
    </citation>
    <scope>NUCLEOTIDE SEQUENCE</scope>
</reference>
<dbReference type="Proteomes" id="UP001165082">
    <property type="component" value="Unassembled WGS sequence"/>
</dbReference>
<gene>
    <name evidence="1" type="ORF">TrRE_jg9549</name>
</gene>
<keyword evidence="2" id="KW-1185">Reference proteome</keyword>
<evidence type="ECO:0000313" key="1">
    <source>
        <dbReference type="EMBL" id="GMH66119.1"/>
    </source>
</evidence>
<dbReference type="AlphaFoldDB" id="A0A9W7A5K3"/>
<evidence type="ECO:0000313" key="2">
    <source>
        <dbReference type="Proteomes" id="UP001165082"/>
    </source>
</evidence>
<sequence>MGLTDLDTQEELGLLGPRFRKEKVAEGFRNKVFLYEVNQLSNDDGGLFKEGVLRFAGVDPHADMPSIYKVVPGAADSKYRTNGPKEGTEESIERNRIDICDAENDRAREGLMLIARDASEWITGYLMEAGRGQLETVKGFRERVEEWKVDPCIKRKATATVLFSESNPKSL</sequence>
<comment type="caution">
    <text evidence="1">The sequence shown here is derived from an EMBL/GenBank/DDBJ whole genome shotgun (WGS) entry which is preliminary data.</text>
</comment>
<name>A0A9W7A5K3_9STRA</name>
<dbReference type="EMBL" id="BRXZ01001236">
    <property type="protein sequence ID" value="GMH66119.1"/>
    <property type="molecule type" value="Genomic_DNA"/>
</dbReference>
<dbReference type="OrthoDB" id="44984at2759"/>
<proteinExistence type="predicted"/>